<dbReference type="Gene3D" id="3.30.360.10">
    <property type="entry name" value="Dihydrodipicolinate Reductase, domain 2"/>
    <property type="match status" value="1"/>
</dbReference>
<dbReference type="Pfam" id="PF02894">
    <property type="entry name" value="GFO_IDH_MocA_C"/>
    <property type="match status" value="1"/>
</dbReference>
<organism evidence="4 5">
    <name type="scientific">Nonomuraea insulae</name>
    <dbReference type="NCBI Taxonomy" id="1616787"/>
    <lineage>
        <taxon>Bacteria</taxon>
        <taxon>Bacillati</taxon>
        <taxon>Actinomycetota</taxon>
        <taxon>Actinomycetes</taxon>
        <taxon>Streptosporangiales</taxon>
        <taxon>Streptosporangiaceae</taxon>
        <taxon>Nonomuraea</taxon>
    </lineage>
</organism>
<evidence type="ECO:0000259" key="3">
    <source>
        <dbReference type="Pfam" id="PF02894"/>
    </source>
</evidence>
<sequence length="341" mass="36847">MSTSSRLGVGVIGAGIMGTGHAAAAAQNPRADLVAVASVPIASARTLAERHGADHTDDYRVLLARPDIDLVTIATPDHLHRQICADAARAGKHFIVEKPLTTSLDEADELIAVVRESGVKAMTSFNHRWIPSYANAFDQITAGRVGTPVMAYARKNDRIYVPTEMLSWAAETTPAWFLSSHDIDLVCWYMGGVPLEVVATGVKNKLVGMGIDTYDAVQAQIRFDGGRVATVESCWIYPNSYPTMTDSFIEIVGTDGVIHLDRKAEQVEVASDGAFEWPRMAIMPTIHGKQRGAMADAIDHIIDCVLDDGEPLVTLESSRQVTAVLDALHASLASGTWEKLR</sequence>
<feature type="domain" description="Gfo/Idh/MocA-like oxidoreductase N-terminal" evidence="2">
    <location>
        <begin position="8"/>
        <end position="123"/>
    </location>
</feature>
<evidence type="ECO:0000259" key="2">
    <source>
        <dbReference type="Pfam" id="PF01408"/>
    </source>
</evidence>
<dbReference type="InterPro" id="IPR036291">
    <property type="entry name" value="NAD(P)-bd_dom_sf"/>
</dbReference>
<dbReference type="SUPFAM" id="SSF55347">
    <property type="entry name" value="Glyceraldehyde-3-phosphate dehydrogenase-like, C-terminal domain"/>
    <property type="match status" value="1"/>
</dbReference>
<protein>
    <submittedName>
        <fullName evidence="4">Gfo/Idh/MocA family protein</fullName>
    </submittedName>
</protein>
<name>A0ABW1CYR5_9ACTN</name>
<dbReference type="InterPro" id="IPR000683">
    <property type="entry name" value="Gfo/Idh/MocA-like_OxRdtase_N"/>
</dbReference>
<gene>
    <name evidence="4" type="ORF">ACFPZ3_37405</name>
</gene>
<keyword evidence="5" id="KW-1185">Reference proteome</keyword>
<dbReference type="Pfam" id="PF01408">
    <property type="entry name" value="GFO_IDH_MocA"/>
    <property type="match status" value="1"/>
</dbReference>
<dbReference type="InterPro" id="IPR004104">
    <property type="entry name" value="Gfo/Idh/MocA-like_OxRdtase_C"/>
</dbReference>
<evidence type="ECO:0000313" key="4">
    <source>
        <dbReference type="EMBL" id="MFC5829571.1"/>
    </source>
</evidence>
<dbReference type="InterPro" id="IPR051450">
    <property type="entry name" value="Gfo/Idh/MocA_Oxidoreductases"/>
</dbReference>
<evidence type="ECO:0000256" key="1">
    <source>
        <dbReference type="ARBA" id="ARBA00010928"/>
    </source>
</evidence>
<dbReference type="SUPFAM" id="SSF51735">
    <property type="entry name" value="NAD(P)-binding Rossmann-fold domains"/>
    <property type="match status" value="1"/>
</dbReference>
<comment type="caution">
    <text evidence="4">The sequence shown here is derived from an EMBL/GenBank/DDBJ whole genome shotgun (WGS) entry which is preliminary data.</text>
</comment>
<dbReference type="PANTHER" id="PTHR43377:SF1">
    <property type="entry name" value="BILIVERDIN REDUCTASE A"/>
    <property type="match status" value="1"/>
</dbReference>
<evidence type="ECO:0000313" key="5">
    <source>
        <dbReference type="Proteomes" id="UP001596058"/>
    </source>
</evidence>
<dbReference type="PANTHER" id="PTHR43377">
    <property type="entry name" value="BILIVERDIN REDUCTASE A"/>
    <property type="match status" value="1"/>
</dbReference>
<accession>A0ABW1CYR5</accession>
<reference evidence="5" key="1">
    <citation type="journal article" date="2019" name="Int. J. Syst. Evol. Microbiol.">
        <title>The Global Catalogue of Microorganisms (GCM) 10K type strain sequencing project: providing services to taxonomists for standard genome sequencing and annotation.</title>
        <authorList>
            <consortium name="The Broad Institute Genomics Platform"/>
            <consortium name="The Broad Institute Genome Sequencing Center for Infectious Disease"/>
            <person name="Wu L."/>
            <person name="Ma J."/>
        </authorList>
    </citation>
    <scope>NUCLEOTIDE SEQUENCE [LARGE SCALE GENOMIC DNA]</scope>
    <source>
        <strain evidence="5">CCUG 53903</strain>
    </source>
</reference>
<dbReference type="Proteomes" id="UP001596058">
    <property type="component" value="Unassembled WGS sequence"/>
</dbReference>
<feature type="domain" description="Gfo/Idh/MocA-like oxidoreductase C-terminal" evidence="3">
    <location>
        <begin position="139"/>
        <end position="337"/>
    </location>
</feature>
<proteinExistence type="inferred from homology"/>
<dbReference type="RefSeq" id="WP_379519063.1">
    <property type="nucleotide sequence ID" value="NZ_JBHSPA010000047.1"/>
</dbReference>
<dbReference type="Gene3D" id="3.40.50.720">
    <property type="entry name" value="NAD(P)-binding Rossmann-like Domain"/>
    <property type="match status" value="1"/>
</dbReference>
<comment type="similarity">
    <text evidence="1">Belongs to the Gfo/Idh/MocA family.</text>
</comment>
<dbReference type="EMBL" id="JBHSPA010000047">
    <property type="protein sequence ID" value="MFC5829571.1"/>
    <property type="molecule type" value="Genomic_DNA"/>
</dbReference>